<keyword evidence="2" id="KW-1185">Reference proteome</keyword>
<sequence length="197" mass="22139">MQFKDKTTEASSSRIALIDEVSSNMAATQPSAYHNFMDYQSPVQVPVQGVIVPQEVYRNAQPLPQANPPVRFYVQNVLGIRLTDALQGNFAHLHGAGVAVPLTQANRISCRINWPGYEAWSDGMHIIDNNAQPYTLARLAQTIARTIRKFFNDNAHVATQEPRLDWAVNNIPFESLYLLELRHVSTGSWQPVISRQL</sequence>
<accession>A0ACC1T6Q8</accession>
<evidence type="ECO:0000313" key="1">
    <source>
        <dbReference type="EMBL" id="KAJ3553989.1"/>
    </source>
</evidence>
<gene>
    <name evidence="1" type="ORF">NM688_g3336</name>
</gene>
<dbReference type="Proteomes" id="UP001148662">
    <property type="component" value="Unassembled WGS sequence"/>
</dbReference>
<protein>
    <submittedName>
        <fullName evidence="1">Uncharacterized protein</fullName>
    </submittedName>
</protein>
<evidence type="ECO:0000313" key="2">
    <source>
        <dbReference type="Proteomes" id="UP001148662"/>
    </source>
</evidence>
<proteinExistence type="predicted"/>
<name>A0ACC1T6Q8_9APHY</name>
<organism evidence="1 2">
    <name type="scientific">Phlebia brevispora</name>
    <dbReference type="NCBI Taxonomy" id="194682"/>
    <lineage>
        <taxon>Eukaryota</taxon>
        <taxon>Fungi</taxon>
        <taxon>Dikarya</taxon>
        <taxon>Basidiomycota</taxon>
        <taxon>Agaricomycotina</taxon>
        <taxon>Agaricomycetes</taxon>
        <taxon>Polyporales</taxon>
        <taxon>Meruliaceae</taxon>
        <taxon>Phlebia</taxon>
    </lineage>
</organism>
<reference evidence="1" key="1">
    <citation type="submission" date="2022-07" db="EMBL/GenBank/DDBJ databases">
        <title>Genome Sequence of Phlebia brevispora.</title>
        <authorList>
            <person name="Buettner E."/>
        </authorList>
    </citation>
    <scope>NUCLEOTIDE SEQUENCE</scope>
    <source>
        <strain evidence="1">MPL23</strain>
    </source>
</reference>
<comment type="caution">
    <text evidence="1">The sequence shown here is derived from an EMBL/GenBank/DDBJ whole genome shotgun (WGS) entry which is preliminary data.</text>
</comment>
<dbReference type="EMBL" id="JANHOG010000476">
    <property type="protein sequence ID" value="KAJ3553989.1"/>
    <property type="molecule type" value="Genomic_DNA"/>
</dbReference>